<evidence type="ECO:0000313" key="2">
    <source>
        <dbReference type="EMBL" id="JAD43857.1"/>
    </source>
</evidence>
<dbReference type="AlphaFoldDB" id="A0A0A9A9X7"/>
<organism evidence="2">
    <name type="scientific">Arundo donax</name>
    <name type="common">Giant reed</name>
    <name type="synonym">Donax arundinaceus</name>
    <dbReference type="NCBI Taxonomy" id="35708"/>
    <lineage>
        <taxon>Eukaryota</taxon>
        <taxon>Viridiplantae</taxon>
        <taxon>Streptophyta</taxon>
        <taxon>Embryophyta</taxon>
        <taxon>Tracheophyta</taxon>
        <taxon>Spermatophyta</taxon>
        <taxon>Magnoliopsida</taxon>
        <taxon>Liliopsida</taxon>
        <taxon>Poales</taxon>
        <taxon>Poaceae</taxon>
        <taxon>PACMAD clade</taxon>
        <taxon>Arundinoideae</taxon>
        <taxon>Arundineae</taxon>
        <taxon>Arundo</taxon>
    </lineage>
</organism>
<sequence length="25" mass="2792">MLTSPKLTRKSESKQNTTSITTPNK</sequence>
<dbReference type="EMBL" id="GBRH01254038">
    <property type="protein sequence ID" value="JAD43857.1"/>
    <property type="molecule type" value="Transcribed_RNA"/>
</dbReference>
<feature type="region of interest" description="Disordered" evidence="1">
    <location>
        <begin position="1"/>
        <end position="25"/>
    </location>
</feature>
<feature type="compositionally biased region" description="Polar residues" evidence="1">
    <location>
        <begin position="14"/>
        <end position="25"/>
    </location>
</feature>
<accession>A0A0A9A9X7</accession>
<proteinExistence type="predicted"/>
<reference evidence="2" key="1">
    <citation type="submission" date="2014-09" db="EMBL/GenBank/DDBJ databases">
        <authorList>
            <person name="Magalhaes I.L.F."/>
            <person name="Oliveira U."/>
            <person name="Santos F.R."/>
            <person name="Vidigal T.H.D.A."/>
            <person name="Brescovit A.D."/>
            <person name="Santos A.J."/>
        </authorList>
    </citation>
    <scope>NUCLEOTIDE SEQUENCE</scope>
    <source>
        <tissue evidence="2">Shoot tissue taken approximately 20 cm above the soil surface</tissue>
    </source>
</reference>
<protein>
    <submittedName>
        <fullName evidence="2">Uncharacterized protein</fullName>
    </submittedName>
</protein>
<evidence type="ECO:0000256" key="1">
    <source>
        <dbReference type="SAM" id="MobiDB-lite"/>
    </source>
</evidence>
<name>A0A0A9A9X7_ARUDO</name>
<reference evidence="2" key="2">
    <citation type="journal article" date="2015" name="Data Brief">
        <title>Shoot transcriptome of the giant reed, Arundo donax.</title>
        <authorList>
            <person name="Barrero R.A."/>
            <person name="Guerrero F.D."/>
            <person name="Moolhuijzen P."/>
            <person name="Goolsby J.A."/>
            <person name="Tidwell J."/>
            <person name="Bellgard S.E."/>
            <person name="Bellgard M.I."/>
        </authorList>
    </citation>
    <scope>NUCLEOTIDE SEQUENCE</scope>
    <source>
        <tissue evidence="2">Shoot tissue taken approximately 20 cm above the soil surface</tissue>
    </source>
</reference>